<dbReference type="RefSeq" id="XP_022294876.1">
    <property type="nucleotide sequence ID" value="XM_022439168.1"/>
</dbReference>
<reference evidence="4" key="1">
    <citation type="submission" date="2025-08" db="UniProtKB">
        <authorList>
            <consortium name="RefSeq"/>
        </authorList>
    </citation>
    <scope>IDENTIFICATION</scope>
    <source>
        <tissue evidence="4">Whole sample</tissue>
    </source>
</reference>
<evidence type="ECO:0000313" key="3">
    <source>
        <dbReference type="Proteomes" id="UP000694844"/>
    </source>
</evidence>
<dbReference type="PANTHER" id="PTHR14096:SF28">
    <property type="entry name" value="APOLIPOPROTEIN L, 1-RELATED"/>
    <property type="match status" value="1"/>
</dbReference>
<keyword evidence="2" id="KW-1133">Transmembrane helix</keyword>
<evidence type="ECO:0000256" key="2">
    <source>
        <dbReference type="SAM" id="Phobius"/>
    </source>
</evidence>
<dbReference type="InterPro" id="IPR008405">
    <property type="entry name" value="ApoL"/>
</dbReference>
<evidence type="ECO:0000313" key="4">
    <source>
        <dbReference type="RefSeq" id="XP_022294876.1"/>
    </source>
</evidence>
<dbReference type="OrthoDB" id="6146578at2759"/>
<keyword evidence="2" id="KW-0472">Membrane</keyword>
<gene>
    <name evidence="4" type="primary">LOC111104991</name>
</gene>
<dbReference type="GeneID" id="111104991"/>
<dbReference type="GO" id="GO:0006869">
    <property type="term" value="P:lipid transport"/>
    <property type="evidence" value="ECO:0007669"/>
    <property type="project" value="InterPro"/>
</dbReference>
<evidence type="ECO:0000256" key="1">
    <source>
        <dbReference type="ARBA" id="ARBA00010090"/>
    </source>
</evidence>
<keyword evidence="3" id="KW-1185">Reference proteome</keyword>
<keyword evidence="2" id="KW-0812">Transmembrane</keyword>
<dbReference type="Proteomes" id="UP000694844">
    <property type="component" value="Chromosome 7"/>
</dbReference>
<protein>
    <submittedName>
        <fullName evidence="4">Uncharacterized protein LOC111104991</fullName>
    </submittedName>
</protein>
<sequence length="852" mass="97181">MYGTESHHVRILNIICTLELEDDNVDLFCKFAINSVTDDTNLKQKKNLLKEHVEKIKNGTKPAGEGEYYALSSVYNVEIIVDDTGYGEWKAYMPVIFTYANCFESPIIMYKEKKDGKYLPYIKESNVCSCLKNPPEIQGHIGRVKASIHEAVLKAPCCPSDKRKQNHTHLRNIPNIRSEWPEQVMYIQPNDEIEIVIDRLKKEDRQLDQIDGGNGTLAKALAKELYGDENENTKWELQNAMGEENLKLDEKLLRLSEWLNVPLYVYYGMGTTATAAIDGQGRWFWAIYEPAESRTKRKCRFYITLFCNWQDKSFDRITPLTGCNCQIPPPLSMLLNNQNLEEEYLEHIYPRDRHHPLVTFLSEDPESNKFQMEVRDFPACPSFSAVRIAIAMETMKERTFDCVEFGRHSLLRCLSKEIFGNENNVEIFKTELSNELLQNISEYIPFIGEQIIEAYKKTNEKLENKSKSREKLAKFVIDRIEDDLPCDDLILRLACTFFQTPIYVFRVNDTETSTIGDWTVYEKVYRRKRNSQKKTSYAKKCHNDSEYYISLLETGIKQYHRIIPKLKECNCMLKAPSCRHEVDPTEYHSQHDCRLLRIIRSVDDCLNASCVEIDQWLFCNQILQQQCDLMILDLEGRRKNVNIATVTGTTTGIVGAALTGVGIGLAPVTAGVSTVLTIIGAVVAVSGGTVATGAKITESVLNHDRINNLKRYQNGYQERLKNLESAMCRLREELKKLGELSTEMQANQNLDETDFANVQSIPGIVRAIKGLVMIPLTVLKISSRGLLILGAIIGPLTAIVDAALLAFSAYNMAKGNKTDLTENLRRISASLYGSRRQIHSWAYGNQRPFTYT</sequence>
<dbReference type="GO" id="GO:0008289">
    <property type="term" value="F:lipid binding"/>
    <property type="evidence" value="ECO:0007669"/>
    <property type="project" value="InterPro"/>
</dbReference>
<accession>A0A8B8AUV9</accession>
<dbReference type="GO" id="GO:0005576">
    <property type="term" value="C:extracellular region"/>
    <property type="evidence" value="ECO:0007669"/>
    <property type="project" value="InterPro"/>
</dbReference>
<organism evidence="3 4">
    <name type="scientific">Crassostrea virginica</name>
    <name type="common">Eastern oyster</name>
    <dbReference type="NCBI Taxonomy" id="6565"/>
    <lineage>
        <taxon>Eukaryota</taxon>
        <taxon>Metazoa</taxon>
        <taxon>Spiralia</taxon>
        <taxon>Lophotrochozoa</taxon>
        <taxon>Mollusca</taxon>
        <taxon>Bivalvia</taxon>
        <taxon>Autobranchia</taxon>
        <taxon>Pteriomorphia</taxon>
        <taxon>Ostreida</taxon>
        <taxon>Ostreoidea</taxon>
        <taxon>Ostreidae</taxon>
        <taxon>Crassostrea</taxon>
    </lineage>
</organism>
<dbReference type="GO" id="GO:0016020">
    <property type="term" value="C:membrane"/>
    <property type="evidence" value="ECO:0007669"/>
    <property type="project" value="TreeGrafter"/>
</dbReference>
<dbReference type="GO" id="GO:0042157">
    <property type="term" value="P:lipoprotein metabolic process"/>
    <property type="evidence" value="ECO:0007669"/>
    <property type="project" value="InterPro"/>
</dbReference>
<feature type="transmembrane region" description="Helical" evidence="2">
    <location>
        <begin position="786"/>
        <end position="807"/>
    </location>
</feature>
<name>A0A8B8AUV9_CRAVI</name>
<comment type="similarity">
    <text evidence="1">Belongs to the apolipoprotein L family.</text>
</comment>
<dbReference type="KEGG" id="cvn:111104991"/>
<proteinExistence type="inferred from homology"/>
<dbReference type="PANTHER" id="PTHR14096">
    <property type="entry name" value="APOLIPOPROTEIN L"/>
    <property type="match status" value="1"/>
</dbReference>
<dbReference type="AlphaFoldDB" id="A0A8B8AUV9"/>